<keyword evidence="1 2" id="KW-0727">SH2 domain</keyword>
<dbReference type="InterPro" id="IPR013320">
    <property type="entry name" value="ConA-like_dom_sf"/>
</dbReference>
<name>A0AAX6HXQ8_IRIPA</name>
<evidence type="ECO:0000313" key="5">
    <source>
        <dbReference type="EMBL" id="KAJ6845578.1"/>
    </source>
</evidence>
<dbReference type="InterPro" id="IPR036860">
    <property type="entry name" value="SH2_dom_sf"/>
</dbReference>
<evidence type="ECO:0000256" key="3">
    <source>
        <dbReference type="SAM" id="MobiDB-lite"/>
    </source>
</evidence>
<reference evidence="5" key="2">
    <citation type="submission" date="2023-04" db="EMBL/GenBank/DDBJ databases">
        <authorList>
            <person name="Bruccoleri R.E."/>
            <person name="Oakeley E.J."/>
            <person name="Faust A.-M."/>
            <person name="Dessus-Babus S."/>
            <person name="Altorfer M."/>
            <person name="Burckhardt D."/>
            <person name="Oertli M."/>
            <person name="Naumann U."/>
            <person name="Petersen F."/>
            <person name="Wong J."/>
        </authorList>
    </citation>
    <scope>NUCLEOTIDE SEQUENCE</scope>
    <source>
        <strain evidence="5">GSM-AAB239-AS_SAM_17_03QT</strain>
        <tissue evidence="5">Leaf</tissue>
    </source>
</reference>
<dbReference type="GO" id="GO:0007165">
    <property type="term" value="P:signal transduction"/>
    <property type="evidence" value="ECO:0007669"/>
    <property type="project" value="InterPro"/>
</dbReference>
<evidence type="ECO:0000313" key="6">
    <source>
        <dbReference type="Proteomes" id="UP001140949"/>
    </source>
</evidence>
<comment type="caution">
    <text evidence="5">The sequence shown here is derived from an EMBL/GenBank/DDBJ whole genome shotgun (WGS) entry which is preliminary data.</text>
</comment>
<gene>
    <name evidence="5" type="ORF">M6B38_287710</name>
</gene>
<dbReference type="GO" id="GO:0003700">
    <property type="term" value="F:DNA-binding transcription factor activity"/>
    <property type="evidence" value="ECO:0007669"/>
    <property type="project" value="InterPro"/>
</dbReference>
<dbReference type="SUPFAM" id="SSF55550">
    <property type="entry name" value="SH2 domain"/>
    <property type="match status" value="1"/>
</dbReference>
<feature type="region of interest" description="Disordered" evidence="3">
    <location>
        <begin position="346"/>
        <end position="365"/>
    </location>
</feature>
<organism evidence="5 6">
    <name type="scientific">Iris pallida</name>
    <name type="common">Sweet iris</name>
    <dbReference type="NCBI Taxonomy" id="29817"/>
    <lineage>
        <taxon>Eukaryota</taxon>
        <taxon>Viridiplantae</taxon>
        <taxon>Streptophyta</taxon>
        <taxon>Embryophyta</taxon>
        <taxon>Tracheophyta</taxon>
        <taxon>Spermatophyta</taxon>
        <taxon>Magnoliopsida</taxon>
        <taxon>Liliopsida</taxon>
        <taxon>Asparagales</taxon>
        <taxon>Iridaceae</taxon>
        <taxon>Iridoideae</taxon>
        <taxon>Irideae</taxon>
        <taxon>Iris</taxon>
    </lineage>
</organism>
<dbReference type="AlphaFoldDB" id="A0AAX6HXQ8"/>
<dbReference type="Proteomes" id="UP001140949">
    <property type="component" value="Unassembled WGS sequence"/>
</dbReference>
<reference evidence="5" key="1">
    <citation type="journal article" date="2023" name="GigaByte">
        <title>Genome assembly of the bearded iris, Iris pallida Lam.</title>
        <authorList>
            <person name="Bruccoleri R.E."/>
            <person name="Oakeley E.J."/>
            <person name="Faust A.M.E."/>
            <person name="Altorfer M."/>
            <person name="Dessus-Babus S."/>
            <person name="Burckhardt D."/>
            <person name="Oertli M."/>
            <person name="Naumann U."/>
            <person name="Petersen F."/>
            <person name="Wong J."/>
        </authorList>
    </citation>
    <scope>NUCLEOTIDE SEQUENCE</scope>
    <source>
        <strain evidence="5">GSM-AAB239-AS_SAM_17_03QT</strain>
    </source>
</reference>
<evidence type="ECO:0000259" key="4">
    <source>
        <dbReference type="PROSITE" id="PS50001"/>
    </source>
</evidence>
<dbReference type="PANTHER" id="PTHR11801">
    <property type="entry name" value="SIGNAL TRANSDUCER AND ACTIVATOR OF TRANSCRIPTION"/>
    <property type="match status" value="1"/>
</dbReference>
<dbReference type="PROSITE" id="PS50001">
    <property type="entry name" value="SH2"/>
    <property type="match status" value="1"/>
</dbReference>
<accession>A0AAX6HXQ8</accession>
<dbReference type="InterPro" id="IPR000980">
    <property type="entry name" value="SH2"/>
</dbReference>
<feature type="compositionally biased region" description="Polar residues" evidence="3">
    <location>
        <begin position="430"/>
        <end position="443"/>
    </location>
</feature>
<protein>
    <recommendedName>
        <fullName evidence="4">SH2 domain-containing protein</fullName>
    </recommendedName>
</protein>
<dbReference type="SUPFAM" id="SSF49899">
    <property type="entry name" value="Concanavalin A-like lectins/glucanases"/>
    <property type="match status" value="1"/>
</dbReference>
<feature type="region of interest" description="Disordered" evidence="3">
    <location>
        <begin position="430"/>
        <end position="455"/>
    </location>
</feature>
<keyword evidence="6" id="KW-1185">Reference proteome</keyword>
<proteinExistence type="predicted"/>
<evidence type="ECO:0000256" key="1">
    <source>
        <dbReference type="ARBA" id="ARBA00022999"/>
    </source>
</evidence>
<dbReference type="InterPro" id="IPR001217">
    <property type="entry name" value="STAT"/>
</dbReference>
<dbReference type="EMBL" id="JANAVB010006198">
    <property type="protein sequence ID" value="KAJ6845578.1"/>
    <property type="molecule type" value="Genomic_DNA"/>
</dbReference>
<evidence type="ECO:0000256" key="2">
    <source>
        <dbReference type="PROSITE-ProRule" id="PRU00191"/>
    </source>
</evidence>
<feature type="compositionally biased region" description="Basic and acidic residues" evidence="3">
    <location>
        <begin position="446"/>
        <end position="455"/>
    </location>
</feature>
<feature type="domain" description="SH2" evidence="4">
    <location>
        <begin position="616"/>
        <end position="696"/>
    </location>
</feature>
<sequence length="765" mass="86046">MAEEEEYLQLESLRIELDQELLEEGDLGFSLCLWIYLPSSAPSPSVLILQRTQIPSEREEEVPFLALNEENKLSLFPLMFLHKEAPSPDSSFVWTEILNISTEVDCPREKWVHIGCEVARNRMRLHVDGTLVREKTLSVLSNDHDNWENLKKIALVGSDTKSGKYPGYVYDPQVLPISASTKDHFIKNPPVKLTLDGSCISDGVEEGNDGIWSIVGGKASCRRNFSLEVVLLDALGRSVHKEMEIIASLIYADSGTPVDKSRDDAEAPLLTSCDGLEFPSTDRPVTLLLGRATFKLKISQLSSKSDNRLFRVYFQNTSGQKYPFLETYSHPIRCISRNRTCRPSVFGKKPFSTSPQLDETHSPEANNGYRVISDARGSGPFQVSSWSELRSSPLIKRFKVGHDKSSMAFDANEVSEKDEKELKTSLEAISNNFGGTDSGPSDSESTDARNSESRTRIQTITPISDESTFRYCLEGEYERSILLKQMIDSASNEDIVKFAEQVCLYAGCSHHRYQILLAKQLIHSGADAWNSICGSNHSALWTAAVPVINESFMRIAHSTTRGLSGKDLEVLREIAGCGEDLCRDNFEKMWCWLYPVACSLANDQIYGLWECTKPRWIEGFITKEEAENSLRCPRRLQKPGTFVLRFPTSRSWPHPDAGNLVVTYVAADFTLHHKLLSLDLSAAGSERNFKNLQTLLLEEPQLSQVGRQGYSRRLVSIRNRRLIIKKIDTKSCYDLSEPYQGCNLFAGREAGRVMCRFLGNCRRGL</sequence>
<dbReference type="Gene3D" id="3.30.505.10">
    <property type="entry name" value="SH2 domain"/>
    <property type="match status" value="1"/>
</dbReference>